<dbReference type="InterPro" id="IPR058922">
    <property type="entry name" value="WHD_DRP"/>
</dbReference>
<evidence type="ECO:0000259" key="6">
    <source>
        <dbReference type="Pfam" id="PF25019"/>
    </source>
</evidence>
<dbReference type="Gene3D" id="1.10.10.10">
    <property type="entry name" value="Winged helix-like DNA-binding domain superfamily/Winged helix DNA-binding domain"/>
    <property type="match status" value="1"/>
</dbReference>
<dbReference type="PANTHER" id="PTHR36766">
    <property type="entry name" value="PLANT BROAD-SPECTRUM MILDEW RESISTANCE PROTEIN RPW8"/>
    <property type="match status" value="1"/>
</dbReference>
<keyword evidence="2" id="KW-0677">Repeat</keyword>
<feature type="domain" description="Disease resistance R13L4/SHOC-2-like LRR" evidence="5">
    <location>
        <begin position="683"/>
        <end position="810"/>
    </location>
</feature>
<dbReference type="InterPro" id="IPR056789">
    <property type="entry name" value="LRR_R13L1-DRL21"/>
</dbReference>
<evidence type="ECO:0000256" key="1">
    <source>
        <dbReference type="ARBA" id="ARBA00022614"/>
    </source>
</evidence>
<evidence type="ECO:0000259" key="4">
    <source>
        <dbReference type="Pfam" id="PF23559"/>
    </source>
</evidence>
<evidence type="ECO:0008006" key="9">
    <source>
        <dbReference type="Google" id="ProtNLM"/>
    </source>
</evidence>
<dbReference type="SUPFAM" id="SSF52540">
    <property type="entry name" value="P-loop containing nucleoside triphosphate hydrolases"/>
    <property type="match status" value="1"/>
</dbReference>
<dbReference type="Gene3D" id="1.10.8.430">
    <property type="entry name" value="Helical domain of apoptotic protease-activating factors"/>
    <property type="match status" value="1"/>
</dbReference>
<dbReference type="Pfam" id="PF23598">
    <property type="entry name" value="LRR_14"/>
    <property type="match status" value="1"/>
</dbReference>
<dbReference type="PANTHER" id="PTHR36766:SF47">
    <property type="entry name" value="NB-ARC DOMAIN-CONTAINING PROTEIN"/>
    <property type="match status" value="1"/>
</dbReference>
<evidence type="ECO:0000313" key="8">
    <source>
        <dbReference type="Proteomes" id="UP001164929"/>
    </source>
</evidence>
<evidence type="ECO:0000259" key="5">
    <source>
        <dbReference type="Pfam" id="PF23598"/>
    </source>
</evidence>
<feature type="domain" description="Disease resistance protein winged helix" evidence="4">
    <location>
        <begin position="106"/>
        <end position="176"/>
    </location>
</feature>
<proteinExistence type="predicted"/>
<evidence type="ECO:0000256" key="2">
    <source>
        <dbReference type="ARBA" id="ARBA00022737"/>
    </source>
</evidence>
<dbReference type="GO" id="GO:0043531">
    <property type="term" value="F:ADP binding"/>
    <property type="evidence" value="ECO:0007669"/>
    <property type="project" value="InterPro"/>
</dbReference>
<dbReference type="InterPro" id="IPR027417">
    <property type="entry name" value="P-loop_NTPase"/>
</dbReference>
<gene>
    <name evidence="7" type="ORF">NC653_037928</name>
</gene>
<dbReference type="Gene3D" id="3.80.10.10">
    <property type="entry name" value="Ribonuclease Inhibitor"/>
    <property type="match status" value="3"/>
</dbReference>
<evidence type="ECO:0000256" key="3">
    <source>
        <dbReference type="ARBA" id="ARBA00022821"/>
    </source>
</evidence>
<comment type="caution">
    <text evidence="7">The sequence shown here is derived from an EMBL/GenBank/DDBJ whole genome shotgun (WGS) entry which is preliminary data.</text>
</comment>
<dbReference type="Pfam" id="PF25019">
    <property type="entry name" value="LRR_R13L1-DRL21"/>
    <property type="match status" value="1"/>
</dbReference>
<dbReference type="InterPro" id="IPR032675">
    <property type="entry name" value="LRR_dom_sf"/>
</dbReference>
<protein>
    <recommendedName>
        <fullName evidence="9">NB-ARC domain-containing protein</fullName>
    </recommendedName>
</protein>
<dbReference type="FunFam" id="1.10.10.10:FF:000322">
    <property type="entry name" value="Probable disease resistance protein At1g63360"/>
    <property type="match status" value="1"/>
</dbReference>
<name>A0AAD6LFL8_9ROSI</name>
<accession>A0AAD6LFL8</accession>
<keyword evidence="3" id="KW-0611">Plant defense</keyword>
<feature type="domain" description="R13L1/DRL21-like LRR repeat region" evidence="6">
    <location>
        <begin position="361"/>
        <end position="491"/>
    </location>
</feature>
<dbReference type="InterPro" id="IPR042197">
    <property type="entry name" value="Apaf_helical"/>
</dbReference>
<evidence type="ECO:0000313" key="7">
    <source>
        <dbReference type="EMBL" id="KAJ6959719.1"/>
    </source>
</evidence>
<dbReference type="EMBL" id="JAQIZT010000017">
    <property type="protein sequence ID" value="KAJ6959719.1"/>
    <property type="molecule type" value="Genomic_DNA"/>
</dbReference>
<keyword evidence="1" id="KW-0433">Leucine-rich repeat</keyword>
<dbReference type="Pfam" id="PF23559">
    <property type="entry name" value="WHD_DRP"/>
    <property type="match status" value="1"/>
</dbReference>
<dbReference type="SUPFAM" id="SSF52058">
    <property type="entry name" value="L domain-like"/>
    <property type="match status" value="2"/>
</dbReference>
<dbReference type="PRINTS" id="PR00364">
    <property type="entry name" value="DISEASERSIST"/>
</dbReference>
<reference evidence="7" key="1">
    <citation type="journal article" date="2023" name="Mol. Ecol. Resour.">
        <title>Chromosome-level genome assembly of a triploid poplar Populus alba 'Berolinensis'.</title>
        <authorList>
            <person name="Chen S."/>
            <person name="Yu Y."/>
            <person name="Wang X."/>
            <person name="Wang S."/>
            <person name="Zhang T."/>
            <person name="Zhou Y."/>
            <person name="He R."/>
            <person name="Meng N."/>
            <person name="Wang Y."/>
            <person name="Liu W."/>
            <person name="Liu Z."/>
            <person name="Liu J."/>
            <person name="Guo Q."/>
            <person name="Huang H."/>
            <person name="Sederoff R.R."/>
            <person name="Wang G."/>
            <person name="Qu G."/>
            <person name="Chen S."/>
        </authorList>
    </citation>
    <scope>NUCLEOTIDE SEQUENCE</scope>
    <source>
        <strain evidence="7">SC-2020</strain>
    </source>
</reference>
<keyword evidence="8" id="KW-1185">Reference proteome</keyword>
<dbReference type="Proteomes" id="UP001164929">
    <property type="component" value="Chromosome 17"/>
</dbReference>
<dbReference type="InterPro" id="IPR036388">
    <property type="entry name" value="WH-like_DNA-bd_sf"/>
</dbReference>
<dbReference type="GO" id="GO:0006952">
    <property type="term" value="P:defense response"/>
    <property type="evidence" value="ECO:0007669"/>
    <property type="project" value="UniProtKB-KW"/>
</dbReference>
<sequence length="811" mass="92040">MVARRMATAFVQHMGRLSEEDSWHLFQRLAFGMRRKEEWAHLEDIGVSIVKKCGGVPLAIKALGNLMRQSEIWDLREEASKILPALRLSYTNLSPHLKQCFAFCAIFPKDQVMRREELIALWMANEFISCRREMDLHVMGIEIFNELVGRSFLQEVEDDGFGNITCKMHDLMHDLAQSIMNRECCLIEGNTKFQISKTVRHVGAYETSFFAPEDKDIKSRSLRSILLSKCSASPRLVSDALHLFFTQQKHLRALDINIYTSYTLLKSICNLKHLRFLDVSFSFIQKLPESITSLQNLQTLNMRDCQRLVQLPKDMKHVKSLVNLDLTDCYSLRFMPAGMGQLICLRKLTLFIVGKEDGRHIGELERLNNLAGELSIMDLVNVKNLTDARSANLKMKTVTLSWQGNGLDIITCMHSLPNNEEEVLNALQPHTNLKKLRLVSYGGSEFPNWMMNLNLMLPNLVEMELITCPHCEQLPPFGKLPFLKNLVLRGMDGVKCIDRHVYGDGQNSFPSLEKLTFDSMKRLEQWAPGSFPRLQELYLGGCPILIEIPIIPSVKKLRIVGGNVSLMMSASNLTSTACLDIVNLPNVTELPDGFLQNHKHLVDLLLFMLRDLQSLSNKVLDNLTALKSQIGHLTSLQYLRIHNCPNLMSLPEGVQSLSNLSKLIIDNCPNLKKRGKIPGRKHRALSLENVDVQKLPKSIGDLKHLRYLDVSGSRIKTLPGSIASLQNLRDLYLFGCSELNSLPESIQHLTSLQSLRIWYCEGLASLPNQIGYLTYLQSLVIYGCPNLKKRCEKDLGEDWPKIAHISKISIN</sequence>
<dbReference type="InterPro" id="IPR055414">
    <property type="entry name" value="LRR_R13L4/SHOC2-like"/>
</dbReference>
<dbReference type="AlphaFoldDB" id="A0AAD6LFL8"/>
<organism evidence="7 8">
    <name type="scientific">Populus alba x Populus x berolinensis</name>
    <dbReference type="NCBI Taxonomy" id="444605"/>
    <lineage>
        <taxon>Eukaryota</taxon>
        <taxon>Viridiplantae</taxon>
        <taxon>Streptophyta</taxon>
        <taxon>Embryophyta</taxon>
        <taxon>Tracheophyta</taxon>
        <taxon>Spermatophyta</taxon>
        <taxon>Magnoliopsida</taxon>
        <taxon>eudicotyledons</taxon>
        <taxon>Gunneridae</taxon>
        <taxon>Pentapetalae</taxon>
        <taxon>rosids</taxon>
        <taxon>fabids</taxon>
        <taxon>Malpighiales</taxon>
        <taxon>Salicaceae</taxon>
        <taxon>Saliceae</taxon>
        <taxon>Populus</taxon>
    </lineage>
</organism>